<comment type="caution">
    <text evidence="1">The sequence shown here is derived from an EMBL/GenBank/DDBJ whole genome shotgun (WGS) entry which is preliminary data.</text>
</comment>
<evidence type="ECO:0008006" key="3">
    <source>
        <dbReference type="Google" id="ProtNLM"/>
    </source>
</evidence>
<reference evidence="1 2" key="1">
    <citation type="submission" date="2016-08" db="EMBL/GenBank/DDBJ databases">
        <title>Genome of Bacillus solimangrovi GH2-4.</title>
        <authorList>
            <person name="Lim S."/>
            <person name="Kim B.-C."/>
        </authorList>
    </citation>
    <scope>NUCLEOTIDE SEQUENCE [LARGE SCALE GENOMIC DNA]</scope>
    <source>
        <strain evidence="1 2">GH2-4</strain>
    </source>
</reference>
<dbReference type="AlphaFoldDB" id="A0A1E5LF79"/>
<evidence type="ECO:0000313" key="1">
    <source>
        <dbReference type="EMBL" id="OEH92734.1"/>
    </source>
</evidence>
<dbReference type="EMBL" id="MJEH01000022">
    <property type="protein sequence ID" value="OEH92734.1"/>
    <property type="molecule type" value="Genomic_DNA"/>
</dbReference>
<sequence>MKKLTNSQTKINCFNCKYFRTTWNPNFPRACQAYGFKGKMMPSDYVFHASGKRCAMFELKKGRKL</sequence>
<proteinExistence type="predicted"/>
<gene>
    <name evidence="1" type="ORF">BFG57_01645</name>
</gene>
<keyword evidence="2" id="KW-1185">Reference proteome</keyword>
<dbReference type="STRING" id="1305675.BFG57_01645"/>
<organism evidence="1 2">
    <name type="scientific">Bacillus solimangrovi</name>
    <dbReference type="NCBI Taxonomy" id="1305675"/>
    <lineage>
        <taxon>Bacteria</taxon>
        <taxon>Bacillati</taxon>
        <taxon>Bacillota</taxon>
        <taxon>Bacilli</taxon>
        <taxon>Bacillales</taxon>
        <taxon>Bacillaceae</taxon>
        <taxon>Bacillus</taxon>
    </lineage>
</organism>
<name>A0A1E5LF79_9BACI</name>
<dbReference type="OrthoDB" id="9807346at2"/>
<dbReference type="Proteomes" id="UP000095209">
    <property type="component" value="Unassembled WGS sequence"/>
</dbReference>
<dbReference type="RefSeq" id="WP_069717176.1">
    <property type="nucleotide sequence ID" value="NZ_MJEH01000022.1"/>
</dbReference>
<accession>A0A1E5LF79</accession>
<evidence type="ECO:0000313" key="2">
    <source>
        <dbReference type="Proteomes" id="UP000095209"/>
    </source>
</evidence>
<protein>
    <recommendedName>
        <fullName evidence="3">Uracil-DNA glycosylase</fullName>
    </recommendedName>
</protein>